<dbReference type="Pfam" id="PF04230">
    <property type="entry name" value="PS_pyruv_trans"/>
    <property type="match status" value="1"/>
</dbReference>
<name>A0A099D1Z7_9ACTN</name>
<gene>
    <name evidence="2" type="ORF">CDG81_05510</name>
    <name evidence="3" type="ORF">IL38_20505</name>
</gene>
<protein>
    <submittedName>
        <fullName evidence="2">Polysaccharide pyruvyl transferase family protein</fullName>
    </submittedName>
</protein>
<evidence type="ECO:0000313" key="3">
    <source>
        <dbReference type="EMBL" id="KGI79847.1"/>
    </source>
</evidence>
<dbReference type="eggNOG" id="COG2327">
    <property type="taxonomic scope" value="Bacteria"/>
</dbReference>
<reference evidence="3 4" key="1">
    <citation type="journal article" date="2014" name="PLoS ONE">
        <title>Identification and Characterization of a New Erythromycin Biosynthetic Gene Cluster in Actinopolyspora erythraea YIM90600, a Novel Erythronolide-Producing Halophilic Actinomycete Isolated from Salt Field.</title>
        <authorList>
            <person name="Chen D."/>
            <person name="Feng J."/>
            <person name="Huang L."/>
            <person name="Zhang Q."/>
            <person name="Wu J."/>
            <person name="Zhu X."/>
            <person name="Duan Y."/>
            <person name="Xu Z."/>
        </authorList>
    </citation>
    <scope>NUCLEOTIDE SEQUENCE [LARGE SCALE GENOMIC DNA]</scope>
    <source>
        <strain evidence="3 4">YIM90600</strain>
    </source>
</reference>
<dbReference type="PANTHER" id="PTHR36836:SF1">
    <property type="entry name" value="COLANIC ACID BIOSYNTHESIS PROTEIN WCAK"/>
    <property type="match status" value="1"/>
</dbReference>
<reference evidence="2 5" key="2">
    <citation type="submission" date="2017-08" db="EMBL/GenBank/DDBJ databases">
        <title>The complete genome sequence of moderately halophilic actinomycete Actinopolyspora erythraea YIM 90600, the producer of novel erythromycin, novel actinopolysporins A-C and tubercidin.</title>
        <authorList>
            <person name="Yin M."/>
            <person name="Tang S."/>
        </authorList>
    </citation>
    <scope>NUCLEOTIDE SEQUENCE [LARGE SCALE GENOMIC DNA]</scope>
    <source>
        <strain evidence="2 5">YIM 90600</strain>
    </source>
</reference>
<dbReference type="PANTHER" id="PTHR36836">
    <property type="entry name" value="COLANIC ACID BIOSYNTHESIS PROTEIN WCAK"/>
    <property type="match status" value="1"/>
</dbReference>
<evidence type="ECO:0000313" key="5">
    <source>
        <dbReference type="Proteomes" id="UP000215043"/>
    </source>
</evidence>
<evidence type="ECO:0000259" key="1">
    <source>
        <dbReference type="Pfam" id="PF04230"/>
    </source>
</evidence>
<evidence type="ECO:0000313" key="4">
    <source>
        <dbReference type="Proteomes" id="UP000029737"/>
    </source>
</evidence>
<dbReference type="EMBL" id="CP022752">
    <property type="protein sequence ID" value="ASU77858.1"/>
    <property type="molecule type" value="Genomic_DNA"/>
</dbReference>
<keyword evidence="4" id="KW-1185">Reference proteome</keyword>
<sequence>MTTPPPNRKTIYLVGTTGHPNYGDEHIAACWLRHLAEREPEAEVWLDCPNPGPSEVLLGDLHPRVRFTDTLWRICWHAGSQEPWQVASFARDAIRNPGRAPRWVAGIVVAARADVVHVVGGGYINGIWPHHVGLLAAAVAIREHSGARLAMTGQGLTPLPSEAQPLLRTLSTRFDVVDVRDTPSQDMLANVPGVTATGDDLFFGIAPHLYRQGDSLDSPEVMICVQSDLLSMSVASLAGFVLETLRRWKVPSERIGFVEGMPLVDREVFALLEHELPGARFYPFSDVMDAGLPANSGQRWLSTRFHTHLVAAAAGAAGTALAIDADYYTNKHGSLLESGSGWSLNTDLSVSVATEPAGGFDPATLDSLRSAKAELAARIY</sequence>
<dbReference type="InterPro" id="IPR007345">
    <property type="entry name" value="Polysacch_pyruvyl_Trfase"/>
</dbReference>
<organism evidence="2 5">
    <name type="scientific">Actinopolyspora erythraea</name>
    <dbReference type="NCBI Taxonomy" id="414996"/>
    <lineage>
        <taxon>Bacteria</taxon>
        <taxon>Bacillati</taxon>
        <taxon>Actinomycetota</taxon>
        <taxon>Actinomycetes</taxon>
        <taxon>Actinopolysporales</taxon>
        <taxon>Actinopolysporaceae</taxon>
        <taxon>Actinopolyspora</taxon>
    </lineage>
</organism>
<dbReference type="Proteomes" id="UP000029737">
    <property type="component" value="Unassembled WGS sequence"/>
</dbReference>
<dbReference type="RefSeq" id="WP_043577129.1">
    <property type="nucleotide sequence ID" value="NZ_CP022752.1"/>
</dbReference>
<evidence type="ECO:0000313" key="2">
    <source>
        <dbReference type="EMBL" id="ASU77858.1"/>
    </source>
</evidence>
<keyword evidence="2" id="KW-0808">Transferase</keyword>
<accession>A0A099D1Z7</accession>
<dbReference type="AlphaFoldDB" id="A0A099D1Z7"/>
<proteinExistence type="predicted"/>
<dbReference type="OrthoDB" id="8444043at2"/>
<dbReference type="KEGG" id="aey:CDG81_05510"/>
<dbReference type="EMBL" id="JPMV01000038">
    <property type="protein sequence ID" value="KGI79847.1"/>
    <property type="molecule type" value="Genomic_DNA"/>
</dbReference>
<dbReference type="GO" id="GO:0016740">
    <property type="term" value="F:transferase activity"/>
    <property type="evidence" value="ECO:0007669"/>
    <property type="project" value="UniProtKB-KW"/>
</dbReference>
<dbReference type="HOGENOM" id="CLU_050032_0_0_11"/>
<dbReference type="Proteomes" id="UP000215043">
    <property type="component" value="Chromosome"/>
</dbReference>
<feature type="domain" description="Polysaccharide pyruvyl transferase" evidence="1">
    <location>
        <begin position="21"/>
        <end position="321"/>
    </location>
</feature>